<gene>
    <name evidence="1" type="ORF">GCM10009804_47220</name>
</gene>
<comment type="caution">
    <text evidence="1">The sequence shown here is derived from an EMBL/GenBank/DDBJ whole genome shotgun (WGS) entry which is preliminary data.</text>
</comment>
<dbReference type="InterPro" id="IPR019639">
    <property type="entry name" value="DUF2505"/>
</dbReference>
<protein>
    <recommendedName>
        <fullName evidence="3">DUF2505 domain-containing protein</fullName>
    </recommendedName>
</protein>
<sequence length="166" mass="18408">MDLSLATSYDASPEEVFAMITDITFQEQVFERLRAESYDIEVGDAGDDLAVHFHWQTRPAEVPVVARRFVGPTLELAQNKVWHRAEVNGARQADVDAEVTGVPVKVTGTTRIVPEGRGTTQEFDLQVTATSVPVVGRGLEQVVADAVRIRLENKFEVAWRWLSGSL</sequence>
<keyword evidence="2" id="KW-1185">Reference proteome</keyword>
<accession>A0ABP4PPT9</accession>
<proteinExistence type="predicted"/>
<evidence type="ECO:0000313" key="2">
    <source>
        <dbReference type="Proteomes" id="UP001501705"/>
    </source>
</evidence>
<dbReference type="RefSeq" id="WP_344236338.1">
    <property type="nucleotide sequence ID" value="NZ_BAAAPH010000015.1"/>
</dbReference>
<dbReference type="EMBL" id="BAAAPH010000015">
    <property type="protein sequence ID" value="GAA1585542.1"/>
    <property type="molecule type" value="Genomic_DNA"/>
</dbReference>
<organism evidence="1 2">
    <name type="scientific">Kribbella hippodromi</name>
    <dbReference type="NCBI Taxonomy" id="434347"/>
    <lineage>
        <taxon>Bacteria</taxon>
        <taxon>Bacillati</taxon>
        <taxon>Actinomycetota</taxon>
        <taxon>Actinomycetes</taxon>
        <taxon>Propionibacteriales</taxon>
        <taxon>Kribbellaceae</taxon>
        <taxon>Kribbella</taxon>
    </lineage>
</organism>
<evidence type="ECO:0000313" key="1">
    <source>
        <dbReference type="EMBL" id="GAA1585542.1"/>
    </source>
</evidence>
<dbReference type="Proteomes" id="UP001501705">
    <property type="component" value="Unassembled WGS sequence"/>
</dbReference>
<name>A0ABP4PPT9_9ACTN</name>
<reference evidence="2" key="1">
    <citation type="journal article" date="2019" name="Int. J. Syst. Evol. Microbiol.">
        <title>The Global Catalogue of Microorganisms (GCM) 10K type strain sequencing project: providing services to taxonomists for standard genome sequencing and annotation.</title>
        <authorList>
            <consortium name="The Broad Institute Genomics Platform"/>
            <consortium name="The Broad Institute Genome Sequencing Center for Infectious Disease"/>
            <person name="Wu L."/>
            <person name="Ma J."/>
        </authorList>
    </citation>
    <scope>NUCLEOTIDE SEQUENCE [LARGE SCALE GENOMIC DNA]</scope>
    <source>
        <strain evidence="2">JCM 15572</strain>
    </source>
</reference>
<dbReference type="Pfam" id="PF10698">
    <property type="entry name" value="DUF2505"/>
    <property type="match status" value="1"/>
</dbReference>
<evidence type="ECO:0008006" key="3">
    <source>
        <dbReference type="Google" id="ProtNLM"/>
    </source>
</evidence>